<reference evidence="1" key="1">
    <citation type="submission" date="2014-11" db="EMBL/GenBank/DDBJ databases">
        <authorList>
            <person name="Amaro Gonzalez C."/>
        </authorList>
    </citation>
    <scope>NUCLEOTIDE SEQUENCE</scope>
</reference>
<dbReference type="AlphaFoldDB" id="A0A0E9SSL6"/>
<accession>A0A0E9SSL6</accession>
<evidence type="ECO:0000313" key="1">
    <source>
        <dbReference type="EMBL" id="JAH43528.1"/>
    </source>
</evidence>
<reference evidence="1" key="2">
    <citation type="journal article" date="2015" name="Fish Shellfish Immunol.">
        <title>Early steps in the European eel (Anguilla anguilla)-Vibrio vulnificus interaction in the gills: Role of the RtxA13 toxin.</title>
        <authorList>
            <person name="Callol A."/>
            <person name="Pajuelo D."/>
            <person name="Ebbesson L."/>
            <person name="Teles M."/>
            <person name="MacKenzie S."/>
            <person name="Amaro C."/>
        </authorList>
    </citation>
    <scope>NUCLEOTIDE SEQUENCE</scope>
</reference>
<organism evidence="1">
    <name type="scientific">Anguilla anguilla</name>
    <name type="common">European freshwater eel</name>
    <name type="synonym">Muraena anguilla</name>
    <dbReference type="NCBI Taxonomy" id="7936"/>
    <lineage>
        <taxon>Eukaryota</taxon>
        <taxon>Metazoa</taxon>
        <taxon>Chordata</taxon>
        <taxon>Craniata</taxon>
        <taxon>Vertebrata</taxon>
        <taxon>Euteleostomi</taxon>
        <taxon>Actinopterygii</taxon>
        <taxon>Neopterygii</taxon>
        <taxon>Teleostei</taxon>
        <taxon>Anguilliformes</taxon>
        <taxon>Anguillidae</taxon>
        <taxon>Anguilla</taxon>
    </lineage>
</organism>
<name>A0A0E9SSL6_ANGAN</name>
<proteinExistence type="predicted"/>
<sequence>MTFYSVSSGRCADVTLQIAVTGHDRVMMHLDSSLCSSPQQSKDQELIAVGPHSAPQVSRLNSTTLNIQPMRRLRHCRCREPSFPIGLPRHYSEMAGAEDHGKCV</sequence>
<protein>
    <submittedName>
        <fullName evidence="1">Uncharacterized protein</fullName>
    </submittedName>
</protein>
<dbReference type="EMBL" id="GBXM01065049">
    <property type="protein sequence ID" value="JAH43528.1"/>
    <property type="molecule type" value="Transcribed_RNA"/>
</dbReference>